<evidence type="ECO:0000256" key="9">
    <source>
        <dbReference type="ARBA" id="ARBA00038929"/>
    </source>
</evidence>
<protein>
    <recommendedName>
        <fullName evidence="9">glucan 1,3-beta-glucosidase</fullName>
        <ecNumber evidence="9">3.2.1.58</ecNumber>
    </recommendedName>
</protein>
<dbReference type="InterPro" id="IPR001547">
    <property type="entry name" value="Glyco_hydro_5"/>
</dbReference>
<feature type="domain" description="Glycoside hydrolase family 5" evidence="13">
    <location>
        <begin position="164"/>
        <end position="423"/>
    </location>
</feature>
<keyword evidence="12" id="KW-0472">Membrane</keyword>
<dbReference type="PANTHER" id="PTHR31297:SF1">
    <property type="entry name" value="GLUCAN 1,3-BETA-GLUCOSIDASE I_II-RELATED"/>
    <property type="match status" value="1"/>
</dbReference>
<dbReference type="InterPro" id="IPR050386">
    <property type="entry name" value="Glycosyl_hydrolase_5"/>
</dbReference>
<evidence type="ECO:0000256" key="3">
    <source>
        <dbReference type="ARBA" id="ARBA00022525"/>
    </source>
</evidence>
<accession>R4XN54</accession>
<evidence type="ECO:0000256" key="4">
    <source>
        <dbReference type="ARBA" id="ARBA00022729"/>
    </source>
</evidence>
<dbReference type="EMBL" id="CAHR02000284">
    <property type="protein sequence ID" value="CCG84674.1"/>
    <property type="molecule type" value="Genomic_DNA"/>
</dbReference>
<dbReference type="InterPro" id="IPR017853">
    <property type="entry name" value="GH"/>
</dbReference>
<sequence length="461" mass="51463">MILSDSEKKSSDTRIIEEQNDLNWPLPLQNQPSFGQSKHWYRRRWKIILAITIALIITVLILALGLHYGLQSHQSMSNLTVADGHGQSTEPTSPGKSSSAQTCSSALRDSFSSPVKWQGVNLGNWLILERWMNPTYYSFYTGISQTDEWSFCQSLGDSCGETLENHWTSWISSQEIEQLALAGFNILRVPIGFWAFIAPEPWEPYHFGSQTNQLTRILSYAKSYNMSVIIDLHGLPGSQNGYEHSGHEGEINFFNSTNQARSVDLIDAVVAYVRDSAYLNQIVAIEVANEPKLGVSKNLSVYKQYLQSAHSKITSMNAAINRNITMMFHDGFVGASQFDSIFGPCDTVVVDYHQYFFSTGATRSATQNAVCAAQSMSSSHLRVFYGEWSLSSNYQGDANWSKSFFETQASIYANTTGSAFWSFKTYGADGTGQNSAWSVQGLLEDQIIPSNSTWSYVNSFC</sequence>
<evidence type="ECO:0000256" key="2">
    <source>
        <dbReference type="ARBA" id="ARBA00005641"/>
    </source>
</evidence>
<keyword evidence="5 10" id="KW-0378">Hydrolase</keyword>
<dbReference type="eggNOG" id="ENOG502QPYU">
    <property type="taxonomic scope" value="Eukaryota"/>
</dbReference>
<dbReference type="GO" id="GO:0004338">
    <property type="term" value="F:glucan exo-1,3-beta-glucosidase activity"/>
    <property type="evidence" value="ECO:0007669"/>
    <property type="project" value="UniProtKB-EC"/>
</dbReference>
<feature type="transmembrane region" description="Helical" evidence="12">
    <location>
        <begin position="47"/>
        <end position="70"/>
    </location>
</feature>
<evidence type="ECO:0000256" key="10">
    <source>
        <dbReference type="RuleBase" id="RU361153"/>
    </source>
</evidence>
<comment type="similarity">
    <text evidence="2 10">Belongs to the glycosyl hydrolase 5 (cellulase A) family.</text>
</comment>
<keyword evidence="12" id="KW-0812">Transmembrane</keyword>
<name>R4XN54_TAPDE</name>
<keyword evidence="6 10" id="KW-0326">Glycosidase</keyword>
<dbReference type="EC" id="3.2.1.58" evidence="9"/>
<evidence type="ECO:0000256" key="7">
    <source>
        <dbReference type="ARBA" id="ARBA00023316"/>
    </source>
</evidence>
<evidence type="ECO:0000313" key="14">
    <source>
        <dbReference type="EMBL" id="CCG84674.1"/>
    </source>
</evidence>
<evidence type="ECO:0000256" key="12">
    <source>
        <dbReference type="SAM" id="Phobius"/>
    </source>
</evidence>
<comment type="subcellular location">
    <subcellularLocation>
        <location evidence="1">Secreted</location>
    </subcellularLocation>
</comment>
<dbReference type="Gene3D" id="3.20.20.80">
    <property type="entry name" value="Glycosidases"/>
    <property type="match status" value="1"/>
</dbReference>
<dbReference type="AlphaFoldDB" id="R4XN54"/>
<evidence type="ECO:0000256" key="1">
    <source>
        <dbReference type="ARBA" id="ARBA00004613"/>
    </source>
</evidence>
<dbReference type="Pfam" id="PF00150">
    <property type="entry name" value="Cellulase"/>
    <property type="match status" value="1"/>
</dbReference>
<dbReference type="PANTHER" id="PTHR31297">
    <property type="entry name" value="GLUCAN ENDO-1,6-BETA-GLUCOSIDASE B"/>
    <property type="match status" value="1"/>
</dbReference>
<keyword evidence="4" id="KW-0732">Signal</keyword>
<proteinExistence type="inferred from homology"/>
<reference evidence="14 15" key="1">
    <citation type="journal article" date="2013" name="MBio">
        <title>Genome sequencing of the plant pathogen Taphrina deformans, the causal agent of peach leaf curl.</title>
        <authorList>
            <person name="Cisse O.H."/>
            <person name="Almeida J.M.G.C.F."/>
            <person name="Fonseca A."/>
            <person name="Kumar A.A."/>
            <person name="Salojaervi J."/>
            <person name="Overmyer K."/>
            <person name="Hauser P.M."/>
            <person name="Pagni M."/>
        </authorList>
    </citation>
    <scope>NUCLEOTIDE SEQUENCE [LARGE SCALE GENOMIC DNA]</scope>
    <source>
        <strain evidence="15">PYCC 5710 / ATCC 11124 / CBS 356.35 / IMI 108563 / JCM 9778 / NBRC 8474</strain>
    </source>
</reference>
<keyword evidence="15" id="KW-1185">Reference proteome</keyword>
<evidence type="ECO:0000256" key="8">
    <source>
        <dbReference type="ARBA" id="ARBA00036824"/>
    </source>
</evidence>
<keyword evidence="3" id="KW-0964">Secreted</keyword>
<evidence type="ECO:0000256" key="6">
    <source>
        <dbReference type="ARBA" id="ARBA00023295"/>
    </source>
</evidence>
<evidence type="ECO:0000313" key="15">
    <source>
        <dbReference type="Proteomes" id="UP000013776"/>
    </source>
</evidence>
<dbReference type="STRING" id="1097556.R4XN54"/>
<dbReference type="OrthoDB" id="1887033at2759"/>
<comment type="caution">
    <text evidence="14">The sequence shown here is derived from an EMBL/GenBank/DDBJ whole genome shotgun (WGS) entry which is preliminary data.</text>
</comment>
<dbReference type="GO" id="GO:0005576">
    <property type="term" value="C:extracellular region"/>
    <property type="evidence" value="ECO:0007669"/>
    <property type="project" value="UniProtKB-SubCell"/>
</dbReference>
<evidence type="ECO:0000256" key="5">
    <source>
        <dbReference type="ARBA" id="ARBA00022801"/>
    </source>
</evidence>
<keyword evidence="12" id="KW-1133">Transmembrane helix</keyword>
<comment type="catalytic activity">
    <reaction evidence="8">
        <text>Successive hydrolysis of beta-D-glucose units from the non-reducing ends of (1-&gt;3)-beta-D-glucans, releasing alpha-glucose.</text>
        <dbReference type="EC" id="3.2.1.58"/>
    </reaction>
</comment>
<keyword evidence="7" id="KW-0961">Cell wall biogenesis/degradation</keyword>
<dbReference type="GO" id="GO:0009251">
    <property type="term" value="P:glucan catabolic process"/>
    <property type="evidence" value="ECO:0007669"/>
    <property type="project" value="TreeGrafter"/>
</dbReference>
<evidence type="ECO:0000256" key="11">
    <source>
        <dbReference type="SAM" id="MobiDB-lite"/>
    </source>
</evidence>
<dbReference type="GO" id="GO:0009986">
    <property type="term" value="C:cell surface"/>
    <property type="evidence" value="ECO:0007669"/>
    <property type="project" value="TreeGrafter"/>
</dbReference>
<organism evidence="14 15">
    <name type="scientific">Taphrina deformans (strain PYCC 5710 / ATCC 11124 / CBS 356.35 / IMI 108563 / JCM 9778 / NBRC 8474)</name>
    <name type="common">Peach leaf curl fungus</name>
    <name type="synonym">Lalaria deformans</name>
    <dbReference type="NCBI Taxonomy" id="1097556"/>
    <lineage>
        <taxon>Eukaryota</taxon>
        <taxon>Fungi</taxon>
        <taxon>Dikarya</taxon>
        <taxon>Ascomycota</taxon>
        <taxon>Taphrinomycotina</taxon>
        <taxon>Taphrinomycetes</taxon>
        <taxon>Taphrinales</taxon>
        <taxon>Taphrinaceae</taxon>
        <taxon>Taphrina</taxon>
    </lineage>
</organism>
<dbReference type="GO" id="GO:0071555">
    <property type="term" value="P:cell wall organization"/>
    <property type="evidence" value="ECO:0007669"/>
    <property type="project" value="UniProtKB-KW"/>
</dbReference>
<dbReference type="SUPFAM" id="SSF51445">
    <property type="entry name" value="(Trans)glycosidases"/>
    <property type="match status" value="1"/>
</dbReference>
<evidence type="ECO:0000259" key="13">
    <source>
        <dbReference type="Pfam" id="PF00150"/>
    </source>
</evidence>
<dbReference type="Proteomes" id="UP000013776">
    <property type="component" value="Unassembled WGS sequence"/>
</dbReference>
<gene>
    <name evidence="14" type="ORF">TAPDE_005189</name>
</gene>
<feature type="region of interest" description="Disordered" evidence="11">
    <location>
        <begin position="81"/>
        <end position="102"/>
    </location>
</feature>